<proteinExistence type="predicted"/>
<accession>A0ACC1IVA6</accession>
<dbReference type="EMBL" id="JANBPG010000023">
    <property type="protein sequence ID" value="KAJ1901559.1"/>
    <property type="molecule type" value="Genomic_DNA"/>
</dbReference>
<comment type="caution">
    <text evidence="1">The sequence shown here is derived from an EMBL/GenBank/DDBJ whole genome shotgun (WGS) entry which is preliminary data.</text>
</comment>
<gene>
    <name evidence="1" type="primary">SIT4</name>
    <name evidence="1" type="ORF">LPJ66_000693</name>
</gene>
<evidence type="ECO:0000313" key="2">
    <source>
        <dbReference type="Proteomes" id="UP001150581"/>
    </source>
</evidence>
<keyword evidence="2" id="KW-1185">Reference proteome</keyword>
<evidence type="ECO:0000313" key="1">
    <source>
        <dbReference type="EMBL" id="KAJ1901559.1"/>
    </source>
</evidence>
<sequence>MLWRFGLQHASNIDKLLEKEDLTLEEVLNDPDLLQEVREQNTKVVSYLSRPQNLKQMVDYIATEEFFKFSKMASTSVEVLCSNSVTFVECLISTYSHRDFAESDDDDAENSEVSDSDVDDRDNDNVEQEKASDGDQRSSSPAVAATTTADSDDNNDAAGSNQLTPQRSRSDNALSQQPTRQEIMLSPFTSSSNIIGSGSNNNGGGSSNVPRQHLLEALWGVMGLPAGQLDGLQAAYFSRIMCGLLQRKPYETLDFIRAQGNTIPLFLEHLGVTTVVDLLLKIISLEELDNGPGIIAWLNEYRLIPMLVDRLSPECDPEMHSLATQVLLDIIAISQCNNPAQPTIGTNALIEELKSQEMVTRLTDYMLDRSAPHATSTLINCVYIFIELIRRNYSDADAEMSPDDQGNGYGFGGTYDNASYDQQQQASPPRRLPTVDLSDMMRVLALRTKDLVELLKSPRSATEPVPTTMGPREPLGFERLRICELFAELLHCSNMPRLNMPVDKAQGTEPVAAAVAGIDSVDAAGDIDGSPRTDAEDSPLYKDSPTVVGFPHQRGNSSPGSQSFAQQPASPSSAKSSSNSSSSSSSSSRRQTPSAADDIGTPGGYASIPIEISSPSDHDTSNTPVGQLLKWNLIQHGVLPICTDLFFRFSLNNFLHSVVYDIMHQVLNLPLTLECNLALIVVAFRDVRITSRIAQACAQNDQVCHEPRGVRLGYMGHLTGIGEEVARLLELSGAALEPLIAPFIDGDEWLDYVARTLQEVRERDQQPLGGERPGGSVDILASDNADQVFVSRMGLVDPSSGESYGPEDDDEDVDDEDMDEDDDDDDDEDRYTASTRRNMAKGYSGRIGYHSIEASASATSPAAGSAGSATGMLYPTNGDDGEDSSEYVAEKQGVNFDGGSVQFGMHASVADDADQFIIKDDDDDGYHNDGGIGPAGRIGRFRSYQNERSGMAYSEDDDDDVEDDGMSVFKGGSSQGSAMDEDIDDDDDDDDDDSASEIGGNNDFMRDRAADLVEAARQQRSSPVVMNASNGNGNGNGGFVDDQGKSSLPLFADCVDDGADSALAFPTGASSIQQYQQQQQQAKFLAASAADDSSKMERRQVVRLSFDGSAHTVAAVDHMDDALLPSYLLALPTLPSPFSTSFSASFPSFSSPASAAAAADLQIYSVAKPHPSSPSAALSNLPQTNLPCATAASGSAAVCPVVTANTEDSAFPTHSAPVAAATAVAVNSKQLPPAPKVPPHPFAHIMAPLPPLPPIPPHPFAAPPQLPKTRPKNPFAEPKGRVQDLYRESKQRSLSSSELDNIVPVDIGSWQPDGTGADASGSDSAALAADDPDSDGSSARRGRVGTFAARRQRSRSQSAGVGISRDMVIQAASKGQFPYLDAKTCEFVGQLKSDTVTLGGAAAGGNRDGSSRQRSKTAVASGGGVAVRSSSSGTSGQSGSAPSSATSSPVVKPATHMRESSGVGTATGSASLMHPNGLPQSNLRYIPMDELSDSSDEALPATAADVVCGSEEVLELGSMSIGSDAINRVVPKGTSGGAMSTGAGNGNGTTGSAFSKISLMPTPPPSFTFKSLSAAVPARQQHHQTMQSVASSSKATSGLTITTGALPSALTIPSSTSIATASAGLSSLLSSVGGSGGSSSGSSERTASSRGRAMMAPAVDDDESVNWADFSTFGNQQISQAPPASAAAHRNNMTVDDEFGDWQSGFIPMVSPKPAANIPVDSSKQRGSDSVEDDEDDIDRLSEMLEVLKE</sequence>
<organism evidence="1 2">
    <name type="scientific">Kickxella alabastrina</name>
    <dbReference type="NCBI Taxonomy" id="61397"/>
    <lineage>
        <taxon>Eukaryota</taxon>
        <taxon>Fungi</taxon>
        <taxon>Fungi incertae sedis</taxon>
        <taxon>Zoopagomycota</taxon>
        <taxon>Kickxellomycotina</taxon>
        <taxon>Kickxellomycetes</taxon>
        <taxon>Kickxellales</taxon>
        <taxon>Kickxellaceae</taxon>
        <taxon>Kickxella</taxon>
    </lineage>
</organism>
<name>A0ACC1IVA6_9FUNG</name>
<dbReference type="Proteomes" id="UP001150581">
    <property type="component" value="Unassembled WGS sequence"/>
</dbReference>
<protein>
    <submittedName>
        <fullName evidence="1">Sporulation-induced protein</fullName>
    </submittedName>
</protein>
<reference evidence="1" key="1">
    <citation type="submission" date="2022-07" db="EMBL/GenBank/DDBJ databases">
        <title>Phylogenomic reconstructions and comparative analyses of Kickxellomycotina fungi.</title>
        <authorList>
            <person name="Reynolds N.K."/>
            <person name="Stajich J.E."/>
            <person name="Barry K."/>
            <person name="Grigoriev I.V."/>
            <person name="Crous P."/>
            <person name="Smith M.E."/>
        </authorList>
    </citation>
    <scope>NUCLEOTIDE SEQUENCE</scope>
    <source>
        <strain evidence="1">Benny 63K</strain>
    </source>
</reference>